<dbReference type="STRING" id="754502.BJG93_22370"/>
<dbReference type="GO" id="GO:0009103">
    <property type="term" value="P:lipopolysaccharide biosynthetic process"/>
    <property type="evidence" value="ECO:0007669"/>
    <property type="project" value="UniProtKB-ARBA"/>
</dbReference>
<proteinExistence type="predicted"/>
<feature type="transmembrane region" description="Helical" evidence="8">
    <location>
        <begin position="174"/>
        <end position="203"/>
    </location>
</feature>
<feature type="transmembrane region" description="Helical" evidence="8">
    <location>
        <begin position="215"/>
        <end position="236"/>
    </location>
</feature>
<dbReference type="KEGG" id="pspw:BJG93_22370"/>
<comment type="subcellular location">
    <subcellularLocation>
        <location evidence="1">Cell membrane</location>
        <topology evidence="1">Multi-pass membrane protein</topology>
    </subcellularLocation>
</comment>
<dbReference type="EMBL" id="CP017562">
    <property type="protein sequence ID" value="APA88137.1"/>
    <property type="molecule type" value="Genomic_DNA"/>
</dbReference>
<dbReference type="InterPro" id="IPR038731">
    <property type="entry name" value="RgtA/B/C-like"/>
</dbReference>
<evidence type="ECO:0000313" key="11">
    <source>
        <dbReference type="Proteomes" id="UP000179860"/>
    </source>
</evidence>
<feature type="transmembrane region" description="Helical" evidence="8">
    <location>
        <begin position="261"/>
        <end position="283"/>
    </location>
</feature>
<keyword evidence="3" id="KW-0328">Glycosyltransferase</keyword>
<keyword evidence="6 8" id="KW-1133">Transmembrane helix</keyword>
<evidence type="ECO:0000259" key="9">
    <source>
        <dbReference type="Pfam" id="PF13231"/>
    </source>
</evidence>
<evidence type="ECO:0000256" key="8">
    <source>
        <dbReference type="SAM" id="Phobius"/>
    </source>
</evidence>
<feature type="domain" description="Glycosyltransferase RgtA/B/C/D-like" evidence="9">
    <location>
        <begin position="70"/>
        <end position="234"/>
    </location>
</feature>
<keyword evidence="4" id="KW-0808">Transferase</keyword>
<gene>
    <name evidence="10" type="ORF">BJG93_22370</name>
</gene>
<evidence type="ECO:0000313" key="10">
    <source>
        <dbReference type="EMBL" id="APA88137.1"/>
    </source>
</evidence>
<keyword evidence="7 8" id="KW-0472">Membrane</keyword>
<feature type="transmembrane region" description="Helical" evidence="8">
    <location>
        <begin position="119"/>
        <end position="138"/>
    </location>
</feature>
<organism evidence="10 11">
    <name type="scientific">Paraburkholderia sprentiae WSM5005</name>
    <dbReference type="NCBI Taxonomy" id="754502"/>
    <lineage>
        <taxon>Bacteria</taxon>
        <taxon>Pseudomonadati</taxon>
        <taxon>Pseudomonadota</taxon>
        <taxon>Betaproteobacteria</taxon>
        <taxon>Burkholderiales</taxon>
        <taxon>Burkholderiaceae</taxon>
        <taxon>Paraburkholderia</taxon>
    </lineage>
</organism>
<reference evidence="10" key="1">
    <citation type="submission" date="2016-09" db="EMBL/GenBank/DDBJ databases">
        <title>The Complete Genome of Burkholderia sprentiae wsm5005.</title>
        <authorList>
            <person name="De Meyer S."/>
            <person name="Wang P."/>
            <person name="Terpolilli J."/>
        </authorList>
    </citation>
    <scope>NUCLEOTIDE SEQUENCE [LARGE SCALE GENOMIC DNA]</scope>
    <source>
        <strain evidence="10">WSM5005</strain>
    </source>
</reference>
<dbReference type="Proteomes" id="UP000179860">
    <property type="component" value="Chromosome 2"/>
</dbReference>
<evidence type="ECO:0000256" key="4">
    <source>
        <dbReference type="ARBA" id="ARBA00022679"/>
    </source>
</evidence>
<dbReference type="PANTHER" id="PTHR33908">
    <property type="entry name" value="MANNOSYLTRANSFERASE YKCB-RELATED"/>
    <property type="match status" value="1"/>
</dbReference>
<keyword evidence="5 8" id="KW-0812">Transmembrane</keyword>
<dbReference type="OrthoDB" id="8933800at2"/>
<evidence type="ECO:0000256" key="3">
    <source>
        <dbReference type="ARBA" id="ARBA00022676"/>
    </source>
</evidence>
<keyword evidence="2" id="KW-1003">Cell membrane</keyword>
<evidence type="ECO:0000256" key="6">
    <source>
        <dbReference type="ARBA" id="ARBA00022989"/>
    </source>
</evidence>
<dbReference type="RefSeq" id="WP_027195603.1">
    <property type="nucleotide sequence ID" value="NZ_CP017562.2"/>
</dbReference>
<feature type="transmembrane region" description="Helical" evidence="8">
    <location>
        <begin position="360"/>
        <end position="382"/>
    </location>
</feature>
<dbReference type="Pfam" id="PF13231">
    <property type="entry name" value="PMT_2"/>
    <property type="match status" value="1"/>
</dbReference>
<evidence type="ECO:0000256" key="2">
    <source>
        <dbReference type="ARBA" id="ARBA00022475"/>
    </source>
</evidence>
<dbReference type="GO" id="GO:0016763">
    <property type="term" value="F:pentosyltransferase activity"/>
    <property type="evidence" value="ECO:0007669"/>
    <property type="project" value="TreeGrafter"/>
</dbReference>
<feature type="transmembrane region" description="Helical" evidence="8">
    <location>
        <begin position="20"/>
        <end position="44"/>
    </location>
</feature>
<feature type="transmembrane region" description="Helical" evidence="8">
    <location>
        <begin position="328"/>
        <end position="348"/>
    </location>
</feature>
<accession>A0A1I9YPA4</accession>
<sequence length="508" mass="54766">MSTQLSNPTSLASASDQPAAAGIASLGWLLPFHALIWTLAAWLARGNLDIQGDMVETYVWGIEWQAGYAKHPPLSSWVAAAWFSVFPHTDLAYFALSAVNVLVGLAGIVALAGRFMPRQIAILAGLAMAVSPLYSNLAIKFNPNAILLSVWPWTAYFFVRYVQPGSRLTRSGAALGLGACAALAVLGKYFTIVLLLGLLLALLARPAWRARLVSVDSLLAVAAGVAVLAPHVHWMMVNHFPTLEYAAQRTGGTLLAAVGRFGIYTLAQIGYLALSFVFVLLMVRTRGAARLMALSVVRSASYPDLWWLALGPLFAVGLLSVIGKTQMASVWGMAQWFAMVPLWLAVLVKARFEFAPQRAIRVMAVYWALVLAVSAVVGYTGARRNTDDAAEPRAELAAAAQAAWHQRTSQPLSIVAGSTHEAASMVFYDGGRARFWDLHWPAATPWVTPADFARQGALIVCRGDDSDCIATASSLSHAAPIALEVSKTRWGRELPARPYQLFVIVPQS</sequence>
<evidence type="ECO:0000256" key="1">
    <source>
        <dbReference type="ARBA" id="ARBA00004651"/>
    </source>
</evidence>
<reference evidence="10" key="2">
    <citation type="submission" date="2021-06" db="EMBL/GenBank/DDBJ databases">
        <authorList>
            <person name="Rogers T.H."/>
            <person name="Ramsay J.P."/>
            <person name="Wang P."/>
            <person name="Terpolilli J."/>
        </authorList>
    </citation>
    <scope>NUCLEOTIDE SEQUENCE [LARGE SCALE GENOMIC DNA]</scope>
    <source>
        <strain evidence="10">WSM5005</strain>
    </source>
</reference>
<evidence type="ECO:0000256" key="5">
    <source>
        <dbReference type="ARBA" id="ARBA00022692"/>
    </source>
</evidence>
<dbReference type="AlphaFoldDB" id="A0A1I9YPA4"/>
<keyword evidence="11" id="KW-1185">Reference proteome</keyword>
<feature type="transmembrane region" description="Helical" evidence="8">
    <location>
        <begin position="91"/>
        <end position="113"/>
    </location>
</feature>
<evidence type="ECO:0000256" key="7">
    <source>
        <dbReference type="ARBA" id="ARBA00023136"/>
    </source>
</evidence>
<dbReference type="InterPro" id="IPR050297">
    <property type="entry name" value="LipidA_mod_glycosyltrf_83"/>
</dbReference>
<dbReference type="GO" id="GO:0005886">
    <property type="term" value="C:plasma membrane"/>
    <property type="evidence" value="ECO:0007669"/>
    <property type="project" value="UniProtKB-SubCell"/>
</dbReference>
<name>A0A1I9YPA4_9BURK</name>
<feature type="transmembrane region" description="Helical" evidence="8">
    <location>
        <begin position="304"/>
        <end position="322"/>
    </location>
</feature>
<protein>
    <submittedName>
        <fullName evidence="10">Glycosyltransferase family 39 protein</fullName>
    </submittedName>
</protein>
<dbReference type="PANTHER" id="PTHR33908:SF9">
    <property type="entry name" value="BLL5595 PROTEIN"/>
    <property type="match status" value="1"/>
</dbReference>